<protein>
    <submittedName>
        <fullName evidence="3">Uncharacterized protein</fullName>
    </submittedName>
</protein>
<reference evidence="3" key="1">
    <citation type="submission" date="2016-11" db="UniProtKB">
        <authorList>
            <consortium name="WormBaseParasite"/>
        </authorList>
    </citation>
    <scope>IDENTIFICATION</scope>
</reference>
<evidence type="ECO:0000313" key="3">
    <source>
        <dbReference type="WBParaSite" id="maker-unitig_38060-snap-gene-0.2-mRNA-1"/>
    </source>
</evidence>
<dbReference type="Proteomes" id="UP000095280">
    <property type="component" value="Unplaced"/>
</dbReference>
<feature type="region of interest" description="Disordered" evidence="1">
    <location>
        <begin position="412"/>
        <end position="431"/>
    </location>
</feature>
<evidence type="ECO:0000256" key="1">
    <source>
        <dbReference type="SAM" id="MobiDB-lite"/>
    </source>
</evidence>
<feature type="region of interest" description="Disordered" evidence="1">
    <location>
        <begin position="382"/>
        <end position="404"/>
    </location>
</feature>
<feature type="region of interest" description="Disordered" evidence="1">
    <location>
        <begin position="204"/>
        <end position="230"/>
    </location>
</feature>
<proteinExistence type="predicted"/>
<accession>A0A1I8FKQ7</accession>
<feature type="compositionally biased region" description="Low complexity" evidence="1">
    <location>
        <begin position="205"/>
        <end position="230"/>
    </location>
</feature>
<sequence>MPTPSRTGNGASRDAKRPVDCLVAVEDVRVFNPGTLYMRHALPAYIRHSWSVCAPGPGQRPPVSYRGCVTFNRDPDGRDFGQLTARSSRCTAMRPCCAFCPRSNLCATPDPARSERVPVGHLGRLLSASSGSSCSGSAAERHLLLIVHSRLRGQHGPLTRAVRAWSMEGGSWRFGHFAASQVELVLVPECIPAVTGRCRRNRQLPPAQVQSQQSGAQAAPDSSAPQPVPSSAAAAPCRCPDVSEPSAFCGGAAGLAVPASRISARNQCQFVQLGPLVLPTGASAASTSRCRAPPAPCLKRRSPRPSSGCPQGIGKDRLLMALIFSGDLKRTSRPAERARRRPAGALACGAPYDGPARGRHCGPPSRPIRMSSCATCGLGFSGRGSRRAQPQAGRPVVRAQPPQQTALSAARHGVAMHSVSSAQLPHHQQPAVHRLQIVSQAGE</sequence>
<dbReference type="AlphaFoldDB" id="A0A1I8FKQ7"/>
<name>A0A1I8FKQ7_9PLAT</name>
<dbReference type="WBParaSite" id="maker-unitig_38060-snap-gene-0.2-mRNA-1">
    <property type="protein sequence ID" value="maker-unitig_38060-snap-gene-0.2-mRNA-1"/>
    <property type="gene ID" value="maker-unitig_38060-snap-gene-0.2"/>
</dbReference>
<keyword evidence="2" id="KW-1185">Reference proteome</keyword>
<organism evidence="2 3">
    <name type="scientific">Macrostomum lignano</name>
    <dbReference type="NCBI Taxonomy" id="282301"/>
    <lineage>
        <taxon>Eukaryota</taxon>
        <taxon>Metazoa</taxon>
        <taxon>Spiralia</taxon>
        <taxon>Lophotrochozoa</taxon>
        <taxon>Platyhelminthes</taxon>
        <taxon>Rhabditophora</taxon>
        <taxon>Macrostomorpha</taxon>
        <taxon>Macrostomida</taxon>
        <taxon>Macrostomidae</taxon>
        <taxon>Macrostomum</taxon>
    </lineage>
</organism>
<feature type="region of interest" description="Disordered" evidence="1">
    <location>
        <begin position="292"/>
        <end position="311"/>
    </location>
</feature>
<evidence type="ECO:0000313" key="2">
    <source>
        <dbReference type="Proteomes" id="UP000095280"/>
    </source>
</evidence>